<reference evidence="3 4" key="1">
    <citation type="submission" date="2016-10" db="EMBL/GenBank/DDBJ databases">
        <authorList>
            <person name="de Groot N.N."/>
        </authorList>
    </citation>
    <scope>NUCLEOTIDE SEQUENCE [LARGE SCALE GENOMIC DNA]</scope>
    <source>
        <strain evidence="3 4">DSM 44637</strain>
    </source>
</reference>
<evidence type="ECO:0000313" key="3">
    <source>
        <dbReference type="EMBL" id="SFQ79185.1"/>
    </source>
</evidence>
<dbReference type="Proteomes" id="UP000199137">
    <property type="component" value="Unassembled WGS sequence"/>
</dbReference>
<dbReference type="Proteomes" id="UP000470404">
    <property type="component" value="Unassembled WGS sequence"/>
</dbReference>
<dbReference type="AlphaFoldDB" id="A0A1I6BDZ4"/>
<dbReference type="STRING" id="112413.SAMN05421854_1267"/>
<protein>
    <submittedName>
        <fullName evidence="3">Uncharacterized protein</fullName>
    </submittedName>
</protein>
<accession>A0A1I6BDZ4</accession>
<evidence type="ECO:0000256" key="1">
    <source>
        <dbReference type="SAM" id="MobiDB-lite"/>
    </source>
</evidence>
<dbReference type="EMBL" id="JAAGNC010000034">
    <property type="protein sequence ID" value="NEC54972.1"/>
    <property type="molecule type" value="Genomic_DNA"/>
</dbReference>
<organism evidence="3 4">
    <name type="scientific">Amycolatopsis rubida</name>
    <dbReference type="NCBI Taxonomy" id="112413"/>
    <lineage>
        <taxon>Bacteria</taxon>
        <taxon>Bacillati</taxon>
        <taxon>Actinomycetota</taxon>
        <taxon>Actinomycetes</taxon>
        <taxon>Pseudonocardiales</taxon>
        <taxon>Pseudonocardiaceae</taxon>
        <taxon>Amycolatopsis</taxon>
    </lineage>
</organism>
<dbReference type="RefSeq" id="WP_067576474.1">
    <property type="nucleotide sequence ID" value="NZ_FOWC01000026.1"/>
</dbReference>
<keyword evidence="5" id="KW-1185">Reference proteome</keyword>
<dbReference type="OrthoDB" id="3634834at2"/>
<feature type="region of interest" description="Disordered" evidence="1">
    <location>
        <begin position="1"/>
        <end position="67"/>
    </location>
</feature>
<gene>
    <name evidence="2" type="ORF">G3I59_05010</name>
    <name evidence="3" type="ORF">SAMN05421854_1267</name>
</gene>
<evidence type="ECO:0000313" key="2">
    <source>
        <dbReference type="EMBL" id="NEC54972.1"/>
    </source>
</evidence>
<reference evidence="2 5" key="2">
    <citation type="submission" date="2020-01" db="EMBL/GenBank/DDBJ databases">
        <title>Insect and environment-associated Actinomycetes.</title>
        <authorList>
            <person name="Currrie C."/>
            <person name="Chevrette M."/>
            <person name="Carlson C."/>
            <person name="Stubbendieck R."/>
            <person name="Wendt-Pienkowski E."/>
        </authorList>
    </citation>
    <scope>NUCLEOTIDE SEQUENCE [LARGE SCALE GENOMIC DNA]</scope>
    <source>
        <strain evidence="2 5">SID8386</strain>
    </source>
</reference>
<name>A0A1I6BDZ4_9PSEU</name>
<evidence type="ECO:0000313" key="4">
    <source>
        <dbReference type="Proteomes" id="UP000199137"/>
    </source>
</evidence>
<proteinExistence type="predicted"/>
<dbReference type="EMBL" id="FOWC01000026">
    <property type="protein sequence ID" value="SFQ79185.1"/>
    <property type="molecule type" value="Genomic_DNA"/>
</dbReference>
<sequence>MSRKEKPITASVSTPLFSHPVAEPPRPGALVLPQDDRYDGLFRQPAGPSGERKEPQPRAIRPRHRRR</sequence>
<evidence type="ECO:0000313" key="5">
    <source>
        <dbReference type="Proteomes" id="UP000470404"/>
    </source>
</evidence>